<sequence length="206" mass="23276">MDEKYWEGISSLREERSLKKKAEQPYYEQLDQLAKSEMKWDFDDFVQMTAESTEKGYIVPSKSKSRWWVLASGMAASLALVLGFLFFKSNDSEEVVVSAAKHSSKIPSSATLPDAPLVQVDVPSDVATKNTRKQPKKRIAVQPQPQEMMDDLTQTGDDAYVFVNGKPVYDQEEAEEIVLASLQMMTANLQEGRNALEKVKYIQVEL</sequence>
<protein>
    <recommendedName>
        <fullName evidence="4">FecR protein domain-containing protein</fullName>
    </recommendedName>
</protein>
<gene>
    <name evidence="2" type="ORF">GCM10017764_00040</name>
</gene>
<proteinExistence type="predicted"/>
<keyword evidence="1" id="KW-1133">Transmembrane helix</keyword>
<evidence type="ECO:0000256" key="1">
    <source>
        <dbReference type="SAM" id="Phobius"/>
    </source>
</evidence>
<evidence type="ECO:0000313" key="2">
    <source>
        <dbReference type="EMBL" id="GHE23036.1"/>
    </source>
</evidence>
<comment type="caution">
    <text evidence="2">The sequence shown here is derived from an EMBL/GenBank/DDBJ whole genome shotgun (WGS) entry which is preliminary data.</text>
</comment>
<keyword evidence="1" id="KW-0472">Membrane</keyword>
<name>A0ABQ3HP77_9SPHI</name>
<dbReference type="EMBL" id="BNAF01000001">
    <property type="protein sequence ID" value="GHE23036.1"/>
    <property type="molecule type" value="Genomic_DNA"/>
</dbReference>
<dbReference type="Proteomes" id="UP000620550">
    <property type="component" value="Unassembled WGS sequence"/>
</dbReference>
<evidence type="ECO:0000313" key="3">
    <source>
        <dbReference type="Proteomes" id="UP000620550"/>
    </source>
</evidence>
<reference evidence="3" key="1">
    <citation type="journal article" date="2019" name="Int. J. Syst. Evol. Microbiol.">
        <title>The Global Catalogue of Microorganisms (GCM) 10K type strain sequencing project: providing services to taxonomists for standard genome sequencing and annotation.</title>
        <authorList>
            <consortium name="The Broad Institute Genomics Platform"/>
            <consortium name="The Broad Institute Genome Sequencing Center for Infectious Disease"/>
            <person name="Wu L."/>
            <person name="Ma J."/>
        </authorList>
    </citation>
    <scope>NUCLEOTIDE SEQUENCE [LARGE SCALE GENOMIC DNA]</scope>
    <source>
        <strain evidence="3">CGMCC 1.12966</strain>
    </source>
</reference>
<evidence type="ECO:0008006" key="4">
    <source>
        <dbReference type="Google" id="ProtNLM"/>
    </source>
</evidence>
<organism evidence="2 3">
    <name type="scientific">Sphingobacterium griseoflavum</name>
    <dbReference type="NCBI Taxonomy" id="1474952"/>
    <lineage>
        <taxon>Bacteria</taxon>
        <taxon>Pseudomonadati</taxon>
        <taxon>Bacteroidota</taxon>
        <taxon>Sphingobacteriia</taxon>
        <taxon>Sphingobacteriales</taxon>
        <taxon>Sphingobacteriaceae</taxon>
        <taxon>Sphingobacterium</taxon>
    </lineage>
</organism>
<feature type="transmembrane region" description="Helical" evidence="1">
    <location>
        <begin position="67"/>
        <end position="87"/>
    </location>
</feature>
<keyword evidence="3" id="KW-1185">Reference proteome</keyword>
<keyword evidence="1" id="KW-0812">Transmembrane</keyword>
<accession>A0ABQ3HP77</accession>